<accession>A0A8S9Z4W9</accession>
<keyword evidence="2" id="KW-1185">Reference proteome</keyword>
<sequence>MVRSAFFSWINYITLLKPLMGNTKGKWVKVDFDISGYMTKNPSYRSYQLLWTISSRINNESSGCQVTVESRIHSQKCSKMRCDQLASDYFSLQIENYRNLPIMACCLENIGLVMEGRLEVREYRIIFRESGPYSGHTKRTYLHEIIGNLSKNTSVCTYNAYWVS</sequence>
<reference evidence="1" key="1">
    <citation type="submission" date="2019-07" db="EMBL/GenBank/DDBJ databases">
        <title>Annotation for the trematode Paragonimus miyazaki's.</title>
        <authorList>
            <person name="Choi Y.-J."/>
        </authorList>
    </citation>
    <scope>NUCLEOTIDE SEQUENCE</scope>
    <source>
        <strain evidence="1">Japan</strain>
    </source>
</reference>
<dbReference type="EMBL" id="JTDE01000844">
    <property type="protein sequence ID" value="KAF7260211.1"/>
    <property type="molecule type" value="Genomic_DNA"/>
</dbReference>
<name>A0A8S9Z4W9_9TREM</name>
<comment type="caution">
    <text evidence="1">The sequence shown here is derived from an EMBL/GenBank/DDBJ whole genome shotgun (WGS) entry which is preliminary data.</text>
</comment>
<protein>
    <submittedName>
        <fullName evidence="1">Uncharacterized protein</fullName>
    </submittedName>
</protein>
<organism evidence="1 2">
    <name type="scientific">Paragonimus skrjabini miyazakii</name>
    <dbReference type="NCBI Taxonomy" id="59628"/>
    <lineage>
        <taxon>Eukaryota</taxon>
        <taxon>Metazoa</taxon>
        <taxon>Spiralia</taxon>
        <taxon>Lophotrochozoa</taxon>
        <taxon>Platyhelminthes</taxon>
        <taxon>Trematoda</taxon>
        <taxon>Digenea</taxon>
        <taxon>Plagiorchiida</taxon>
        <taxon>Troglotremata</taxon>
        <taxon>Troglotrematidae</taxon>
        <taxon>Paragonimus</taxon>
    </lineage>
</organism>
<proteinExistence type="predicted"/>
<evidence type="ECO:0000313" key="2">
    <source>
        <dbReference type="Proteomes" id="UP000822476"/>
    </source>
</evidence>
<dbReference type="AlphaFoldDB" id="A0A8S9Z4W9"/>
<gene>
    <name evidence="1" type="ORF">EG68_02575</name>
</gene>
<evidence type="ECO:0000313" key="1">
    <source>
        <dbReference type="EMBL" id="KAF7260211.1"/>
    </source>
</evidence>
<dbReference type="Proteomes" id="UP000822476">
    <property type="component" value="Unassembled WGS sequence"/>
</dbReference>